<gene>
    <name evidence="3" type="ORF">ACFONC_09115</name>
</gene>
<name>A0ABV7XLQ8_9GAMM</name>
<dbReference type="SUPFAM" id="SSF53098">
    <property type="entry name" value="Ribonuclease H-like"/>
    <property type="match status" value="1"/>
</dbReference>
<evidence type="ECO:0000259" key="2">
    <source>
        <dbReference type="PROSITE" id="PS50994"/>
    </source>
</evidence>
<dbReference type="Gene3D" id="3.30.420.10">
    <property type="entry name" value="Ribonuclease H-like superfamily/Ribonuclease H"/>
    <property type="match status" value="1"/>
</dbReference>
<dbReference type="InterPro" id="IPR036397">
    <property type="entry name" value="RNaseH_sf"/>
</dbReference>
<proteinExistence type="predicted"/>
<evidence type="ECO:0000313" key="3">
    <source>
        <dbReference type="EMBL" id="MFC3716312.1"/>
    </source>
</evidence>
<sequence>MLDLTIDVTVGNSNVISEAVARALGKAMPPPSPDFPQARAAELFTKERRELIYRTLGLAPPQVQQIEDMVSNAPARKPGKGALNNLVSRVQSLKNGGPRWLESHTVERLFFYSLERDPEVVGYVTQVSCPGVTREGKRGKHVTNPTLDFLVFYSNRIVLVECKTEEKLEQLAAKKSDEWVRKDERWSNSVHQRYAETLGIEAEVFAVSRLFASELQNAELINAELWQVDTVAEKGLRAAARTLLRHRPHTIDELSERVPGFSIRTAARMLAEMSAYGLERIISLGDADAFLLFSTEGHRDVVDAELWNDQINETAELAITDKLLLAKSEHVEAARKRWNRLQRIASGELPRTRRMAALAKVVYAAIANGVSPIEACLTDHCNCGNRGRRLVEGQISALAMVVERWNRGEYPDRVGAFLDLRARCVAANVPAPHQSTLHKEIRSTDQTRRTLIVDGIRQYQKERARTDGTSCSLPSIMFGHTLVIDSSNFDQRVAANLLTLFPSAVPKFYAGIDGATGFPMAHALLFGPARTDGLAILMREFVSRHGFLPRCIQLDRGPENTGSWIQSFAEHFGIELRWTPTGGSRYNGLAENVIGRVNHFVAHKGAGSTLPDQKGRAKDGRMKSRKTAIHNFAYVVRQFEGYYYGELAKTRDQENMSPEDKREYLLQLGGQGGRPCSLDDAFRVITSVEIDVPRTIDASRGIRLTEGTYSGAALNTALLTGRVTELRKDCVNPSVVYAKIAEKWYRAFRRDGVPLLNRPAEYRLFKLLCEPIWRSERAAHNLEVRRATIERRDAEKSEAMVGKEHLAPDDEGSQSKPSTEGPDKTTQQVVYPSVNWSDLRSGAAA</sequence>
<keyword evidence="4" id="KW-1185">Reference proteome</keyword>
<dbReference type="Proteomes" id="UP001595705">
    <property type="component" value="Unassembled WGS sequence"/>
</dbReference>
<dbReference type="PROSITE" id="PS50994">
    <property type="entry name" value="INTEGRASE"/>
    <property type="match status" value="1"/>
</dbReference>
<feature type="compositionally biased region" description="Basic and acidic residues" evidence="1">
    <location>
        <begin position="793"/>
        <end position="808"/>
    </location>
</feature>
<comment type="caution">
    <text evidence="3">The sequence shown here is derived from an EMBL/GenBank/DDBJ whole genome shotgun (WGS) entry which is preliminary data.</text>
</comment>
<feature type="compositionally biased region" description="Polar residues" evidence="1">
    <location>
        <begin position="814"/>
        <end position="838"/>
    </location>
</feature>
<dbReference type="RefSeq" id="WP_386743410.1">
    <property type="nucleotide sequence ID" value="NZ_JBHRYA010000007.1"/>
</dbReference>
<dbReference type="InterPro" id="IPR001584">
    <property type="entry name" value="Integrase_cat-core"/>
</dbReference>
<accession>A0ABV7XLQ8</accession>
<organism evidence="3 4">
    <name type="scientific">Luteimonas soli</name>
    <dbReference type="NCBI Taxonomy" id="1648966"/>
    <lineage>
        <taxon>Bacteria</taxon>
        <taxon>Pseudomonadati</taxon>
        <taxon>Pseudomonadota</taxon>
        <taxon>Gammaproteobacteria</taxon>
        <taxon>Lysobacterales</taxon>
        <taxon>Lysobacteraceae</taxon>
        <taxon>Luteimonas</taxon>
    </lineage>
</organism>
<evidence type="ECO:0000256" key="1">
    <source>
        <dbReference type="SAM" id="MobiDB-lite"/>
    </source>
</evidence>
<feature type="region of interest" description="Disordered" evidence="1">
    <location>
        <begin position="793"/>
        <end position="845"/>
    </location>
</feature>
<protein>
    <submittedName>
        <fullName evidence="3">Transposase family protein</fullName>
    </submittedName>
</protein>
<evidence type="ECO:0000313" key="4">
    <source>
        <dbReference type="Proteomes" id="UP001595705"/>
    </source>
</evidence>
<feature type="domain" description="Integrase catalytic" evidence="2">
    <location>
        <begin position="470"/>
        <end position="666"/>
    </location>
</feature>
<reference evidence="4" key="1">
    <citation type="journal article" date="2019" name="Int. J. Syst. Evol. Microbiol.">
        <title>The Global Catalogue of Microorganisms (GCM) 10K type strain sequencing project: providing services to taxonomists for standard genome sequencing and annotation.</title>
        <authorList>
            <consortium name="The Broad Institute Genomics Platform"/>
            <consortium name="The Broad Institute Genome Sequencing Center for Infectious Disease"/>
            <person name="Wu L."/>
            <person name="Ma J."/>
        </authorList>
    </citation>
    <scope>NUCLEOTIDE SEQUENCE [LARGE SCALE GENOMIC DNA]</scope>
    <source>
        <strain evidence="4">KCTC 42441</strain>
    </source>
</reference>
<dbReference type="EMBL" id="JBHRYA010000007">
    <property type="protein sequence ID" value="MFC3716312.1"/>
    <property type="molecule type" value="Genomic_DNA"/>
</dbReference>
<dbReference type="InterPro" id="IPR012337">
    <property type="entry name" value="RNaseH-like_sf"/>
</dbReference>